<dbReference type="GO" id="GO:0032259">
    <property type="term" value="P:methylation"/>
    <property type="evidence" value="ECO:0007669"/>
    <property type="project" value="UniProtKB-KW"/>
</dbReference>
<dbReference type="Gene3D" id="3.40.50.150">
    <property type="entry name" value="Vaccinia Virus protein VP39"/>
    <property type="match status" value="1"/>
</dbReference>
<proteinExistence type="predicted"/>
<accession>A0A975FP32</accession>
<keyword evidence="3" id="KW-1185">Reference proteome</keyword>
<evidence type="ECO:0000259" key="1">
    <source>
        <dbReference type="Pfam" id="PF05050"/>
    </source>
</evidence>
<reference evidence="2" key="1">
    <citation type="submission" date="2021-03" db="EMBL/GenBank/DDBJ databases">
        <title>Agromyces archimandritus sp. nov., isolated from the cockroach Archimandrita tessellata.</title>
        <authorList>
            <person name="Guzman J."/>
            <person name="Ortuzar M."/>
            <person name="Poehlein A."/>
            <person name="Daniel R."/>
            <person name="Trujillo M."/>
            <person name="Vilcinskas A."/>
        </authorList>
    </citation>
    <scope>NUCLEOTIDE SEQUENCE</scope>
    <source>
        <strain evidence="2">G127AT</strain>
    </source>
</reference>
<evidence type="ECO:0000313" key="3">
    <source>
        <dbReference type="Proteomes" id="UP000671914"/>
    </source>
</evidence>
<keyword evidence="2" id="KW-0489">Methyltransferase</keyword>
<dbReference type="PANTHER" id="PTHR32026:SF10">
    <property type="entry name" value="METHYLTRANSFERASE-LIKE PROTEIN 24-RELATED"/>
    <property type="match status" value="1"/>
</dbReference>
<dbReference type="InterPro" id="IPR006342">
    <property type="entry name" value="FkbM_mtfrase"/>
</dbReference>
<gene>
    <name evidence="2" type="ORF">G127AT_04210</name>
</gene>
<dbReference type="Pfam" id="PF05050">
    <property type="entry name" value="Methyltransf_21"/>
    <property type="match status" value="1"/>
</dbReference>
<dbReference type="NCBIfam" id="TIGR01444">
    <property type="entry name" value="fkbM_fam"/>
    <property type="match status" value="1"/>
</dbReference>
<organism evidence="2 3">
    <name type="scientific">Agromyces archimandritae</name>
    <dbReference type="NCBI Taxonomy" id="2781962"/>
    <lineage>
        <taxon>Bacteria</taxon>
        <taxon>Bacillati</taxon>
        <taxon>Actinomycetota</taxon>
        <taxon>Actinomycetes</taxon>
        <taxon>Micrococcales</taxon>
        <taxon>Microbacteriaceae</taxon>
        <taxon>Agromyces</taxon>
    </lineage>
</organism>
<sequence>MWASAARVRRDDLIRIGTDYGGWWIPEQLIDDSSICYLAGLGEDASFDLGLAQRFGCNVWSMDPTPRAIRYAAGLDHELFHFADVGVWSHDTRQRFYAPQNTEYVSHSLFADHHRSDRYFDADCQSLTTLMQRFEHDHIDLLKLDIEGAEEEVLNSLLAAGIRPNVICVELDVPQSLRRTRELLRDLARADYRAAKLDCKNWTFVLDGVR</sequence>
<feature type="domain" description="Methyltransferase FkbM" evidence="1">
    <location>
        <begin position="68"/>
        <end position="192"/>
    </location>
</feature>
<keyword evidence="2" id="KW-0808">Transferase</keyword>
<dbReference type="KEGG" id="aarc:G127AT_04210"/>
<evidence type="ECO:0000313" key="2">
    <source>
        <dbReference type="EMBL" id="QTX05427.1"/>
    </source>
</evidence>
<name>A0A975FP32_9MICO</name>
<protein>
    <submittedName>
        <fullName evidence="2">FkbM family methyltransferase</fullName>
    </submittedName>
</protein>
<dbReference type="SUPFAM" id="SSF53335">
    <property type="entry name" value="S-adenosyl-L-methionine-dependent methyltransferases"/>
    <property type="match status" value="1"/>
</dbReference>
<dbReference type="InterPro" id="IPR026913">
    <property type="entry name" value="METTL24"/>
</dbReference>
<dbReference type="PANTHER" id="PTHR32026">
    <property type="entry name" value="METHYLTRANSFERASE-LIKE PROTEIN 24"/>
    <property type="match status" value="1"/>
</dbReference>
<dbReference type="Proteomes" id="UP000671914">
    <property type="component" value="Chromosome"/>
</dbReference>
<dbReference type="RefSeq" id="WP_210900237.1">
    <property type="nucleotide sequence ID" value="NZ_CP071696.1"/>
</dbReference>
<dbReference type="InterPro" id="IPR029063">
    <property type="entry name" value="SAM-dependent_MTases_sf"/>
</dbReference>
<dbReference type="EMBL" id="CP071696">
    <property type="protein sequence ID" value="QTX05427.1"/>
    <property type="molecule type" value="Genomic_DNA"/>
</dbReference>
<dbReference type="GO" id="GO:0008168">
    <property type="term" value="F:methyltransferase activity"/>
    <property type="evidence" value="ECO:0007669"/>
    <property type="project" value="UniProtKB-KW"/>
</dbReference>
<dbReference type="AlphaFoldDB" id="A0A975FP32"/>